<accession>A0AAD9HMU3</accession>
<keyword evidence="2" id="KW-0732">Signal</keyword>
<evidence type="ECO:0000256" key="2">
    <source>
        <dbReference type="SAM" id="SignalP"/>
    </source>
</evidence>
<keyword evidence="4" id="KW-1185">Reference proteome</keyword>
<gene>
    <name evidence="3" type="ORF">LX32DRAFT_303792</name>
</gene>
<reference evidence="3" key="1">
    <citation type="submission" date="2021-06" db="EMBL/GenBank/DDBJ databases">
        <title>Comparative genomics, transcriptomics and evolutionary studies reveal genomic signatures of adaptation to plant cell wall in hemibiotrophic fungi.</title>
        <authorList>
            <consortium name="DOE Joint Genome Institute"/>
            <person name="Baroncelli R."/>
            <person name="Diaz J.F."/>
            <person name="Benocci T."/>
            <person name="Peng M."/>
            <person name="Battaglia E."/>
            <person name="Haridas S."/>
            <person name="Andreopoulos W."/>
            <person name="Labutti K."/>
            <person name="Pangilinan J."/>
            <person name="Floch G.L."/>
            <person name="Makela M.R."/>
            <person name="Henrissat B."/>
            <person name="Grigoriev I.V."/>
            <person name="Crouch J.A."/>
            <person name="De Vries R.P."/>
            <person name="Sukno S.A."/>
            <person name="Thon M.R."/>
        </authorList>
    </citation>
    <scope>NUCLEOTIDE SEQUENCE</scope>
    <source>
        <strain evidence="3">MAFF235873</strain>
    </source>
</reference>
<feature type="signal peptide" evidence="2">
    <location>
        <begin position="1"/>
        <end position="18"/>
    </location>
</feature>
<feature type="region of interest" description="Disordered" evidence="1">
    <location>
        <begin position="61"/>
        <end position="126"/>
    </location>
</feature>
<evidence type="ECO:0000313" key="4">
    <source>
        <dbReference type="Proteomes" id="UP001232148"/>
    </source>
</evidence>
<organism evidence="3 4">
    <name type="scientific">Colletotrichum zoysiae</name>
    <dbReference type="NCBI Taxonomy" id="1216348"/>
    <lineage>
        <taxon>Eukaryota</taxon>
        <taxon>Fungi</taxon>
        <taxon>Dikarya</taxon>
        <taxon>Ascomycota</taxon>
        <taxon>Pezizomycotina</taxon>
        <taxon>Sordariomycetes</taxon>
        <taxon>Hypocreomycetidae</taxon>
        <taxon>Glomerellales</taxon>
        <taxon>Glomerellaceae</taxon>
        <taxon>Colletotrichum</taxon>
        <taxon>Colletotrichum graminicola species complex</taxon>
    </lineage>
</organism>
<dbReference type="AlphaFoldDB" id="A0AAD9HMU3"/>
<evidence type="ECO:0000256" key="1">
    <source>
        <dbReference type="SAM" id="MobiDB-lite"/>
    </source>
</evidence>
<dbReference type="Proteomes" id="UP001232148">
    <property type="component" value="Unassembled WGS sequence"/>
</dbReference>
<comment type="caution">
    <text evidence="3">The sequence shown here is derived from an EMBL/GenBank/DDBJ whole genome shotgun (WGS) entry which is preliminary data.</text>
</comment>
<proteinExistence type="predicted"/>
<feature type="compositionally biased region" description="Low complexity" evidence="1">
    <location>
        <begin position="92"/>
        <end position="102"/>
    </location>
</feature>
<sequence>MLSSRLLAVLGIAGVVTAFPQIQVPSDQCPQTMCIDGINPECNIRWGGCYDRCKPDTRPTMPPCKPAPSQPVSRKTPHHIPPIWPLPGFQLPFPSRSVSRGPPSGPPSPTKPPSHPNPKPTASDSCSTRTICRDFINECGQMYGGCHSDCQPWPSFTAPPCASSELITPSTPANRD</sequence>
<feature type="chain" id="PRO_5041984598" evidence="2">
    <location>
        <begin position="19"/>
        <end position="176"/>
    </location>
</feature>
<dbReference type="EMBL" id="MU842846">
    <property type="protein sequence ID" value="KAK2030922.1"/>
    <property type="molecule type" value="Genomic_DNA"/>
</dbReference>
<feature type="compositionally biased region" description="Pro residues" evidence="1">
    <location>
        <begin position="103"/>
        <end position="119"/>
    </location>
</feature>
<name>A0AAD9HMU3_9PEZI</name>
<evidence type="ECO:0000313" key="3">
    <source>
        <dbReference type="EMBL" id="KAK2030922.1"/>
    </source>
</evidence>
<protein>
    <submittedName>
        <fullName evidence="3">Uncharacterized protein</fullName>
    </submittedName>
</protein>